<organism evidence="10 11">
    <name type="scientific">Teretinema zuelzerae</name>
    <dbReference type="NCBI Taxonomy" id="156"/>
    <lineage>
        <taxon>Bacteria</taxon>
        <taxon>Pseudomonadati</taxon>
        <taxon>Spirochaetota</taxon>
        <taxon>Spirochaetia</taxon>
        <taxon>Spirochaetales</taxon>
        <taxon>Treponemataceae</taxon>
        <taxon>Teretinema</taxon>
    </lineage>
</organism>
<dbReference type="Gene3D" id="3.40.50.2300">
    <property type="match status" value="1"/>
</dbReference>
<evidence type="ECO:0000313" key="11">
    <source>
        <dbReference type="Proteomes" id="UP001198163"/>
    </source>
</evidence>
<dbReference type="RefSeq" id="WP_230752733.1">
    <property type="nucleotide sequence ID" value="NZ_JAINWA010000001.1"/>
</dbReference>
<dbReference type="PANTHER" id="PTHR48111">
    <property type="entry name" value="REGULATOR OF RPOS"/>
    <property type="match status" value="1"/>
</dbReference>
<evidence type="ECO:0000259" key="9">
    <source>
        <dbReference type="PROSITE" id="PS51755"/>
    </source>
</evidence>
<dbReference type="GO" id="GO:0006355">
    <property type="term" value="P:regulation of DNA-templated transcription"/>
    <property type="evidence" value="ECO:0007669"/>
    <property type="project" value="InterPro"/>
</dbReference>
<dbReference type="GO" id="GO:0032993">
    <property type="term" value="C:protein-DNA complex"/>
    <property type="evidence" value="ECO:0007669"/>
    <property type="project" value="TreeGrafter"/>
</dbReference>
<dbReference type="InterPro" id="IPR011006">
    <property type="entry name" value="CheY-like_superfamily"/>
</dbReference>
<gene>
    <name evidence="10" type="ORF">K7J14_02605</name>
</gene>
<dbReference type="SUPFAM" id="SSF52172">
    <property type="entry name" value="CheY-like"/>
    <property type="match status" value="1"/>
</dbReference>
<dbReference type="AlphaFoldDB" id="A0AAE3EFC7"/>
<sequence>MKAVRILIVEDDPAILSGIEYYLKSEGFEVYCAESGEKAFRMVEEKDPHLLILDVRLPDVSGFDICRKLRSASRTFPILMLTALDEEADRVLGLELGADDYVVKPYKLREVVARIRALLRRTYGEFSGGRDGRQFLFGDIRADLDTMAVQKSEKQVLLTPAEFKLFQKLLTNPGRVFYREELIKVLYNDESWVCDKRTIDVHILHIREKLEENPQKPRWFLTVHGFGYKFEQ</sequence>
<dbReference type="Proteomes" id="UP001198163">
    <property type="component" value="Unassembled WGS sequence"/>
</dbReference>
<evidence type="ECO:0000256" key="1">
    <source>
        <dbReference type="ARBA" id="ARBA00022553"/>
    </source>
</evidence>
<dbReference type="SUPFAM" id="SSF46894">
    <property type="entry name" value="C-terminal effector domain of the bipartite response regulators"/>
    <property type="match status" value="1"/>
</dbReference>
<feature type="domain" description="Response regulatory" evidence="8">
    <location>
        <begin position="5"/>
        <end position="119"/>
    </location>
</feature>
<keyword evidence="11" id="KW-1185">Reference proteome</keyword>
<dbReference type="GO" id="GO:0000976">
    <property type="term" value="F:transcription cis-regulatory region binding"/>
    <property type="evidence" value="ECO:0007669"/>
    <property type="project" value="TreeGrafter"/>
</dbReference>
<evidence type="ECO:0000256" key="5">
    <source>
        <dbReference type="ARBA" id="ARBA00023163"/>
    </source>
</evidence>
<dbReference type="PROSITE" id="PS50110">
    <property type="entry name" value="RESPONSE_REGULATORY"/>
    <property type="match status" value="1"/>
</dbReference>
<feature type="modified residue" description="4-aspartylphosphate" evidence="6">
    <location>
        <position position="54"/>
    </location>
</feature>
<dbReference type="InterPro" id="IPR036388">
    <property type="entry name" value="WH-like_DNA-bd_sf"/>
</dbReference>
<dbReference type="InterPro" id="IPR016032">
    <property type="entry name" value="Sig_transdc_resp-reg_C-effctor"/>
</dbReference>
<keyword evidence="1 6" id="KW-0597">Phosphoprotein</keyword>
<dbReference type="PANTHER" id="PTHR48111:SF73">
    <property type="entry name" value="ALKALINE PHOSPHATASE SYNTHESIS TRANSCRIPTIONAL REGULATORY PROTEIN PHOP"/>
    <property type="match status" value="1"/>
</dbReference>
<proteinExistence type="predicted"/>
<accession>A0AAE3EFC7</accession>
<feature type="DNA-binding region" description="OmpR/PhoB-type" evidence="7">
    <location>
        <begin position="132"/>
        <end position="232"/>
    </location>
</feature>
<dbReference type="GO" id="GO:0000156">
    <property type="term" value="F:phosphorelay response regulator activity"/>
    <property type="evidence" value="ECO:0007669"/>
    <property type="project" value="TreeGrafter"/>
</dbReference>
<dbReference type="SMART" id="SM00448">
    <property type="entry name" value="REC"/>
    <property type="match status" value="1"/>
</dbReference>
<dbReference type="GO" id="GO:0005829">
    <property type="term" value="C:cytosol"/>
    <property type="evidence" value="ECO:0007669"/>
    <property type="project" value="TreeGrafter"/>
</dbReference>
<evidence type="ECO:0000256" key="2">
    <source>
        <dbReference type="ARBA" id="ARBA00023012"/>
    </source>
</evidence>
<evidence type="ECO:0000256" key="4">
    <source>
        <dbReference type="ARBA" id="ARBA00023125"/>
    </source>
</evidence>
<dbReference type="InterPro" id="IPR039420">
    <property type="entry name" value="WalR-like"/>
</dbReference>
<dbReference type="Gene3D" id="1.10.10.10">
    <property type="entry name" value="Winged helix-like DNA-binding domain superfamily/Winged helix DNA-binding domain"/>
    <property type="match status" value="1"/>
</dbReference>
<evidence type="ECO:0000313" key="10">
    <source>
        <dbReference type="EMBL" id="MCD1653589.1"/>
    </source>
</evidence>
<feature type="domain" description="OmpR/PhoB-type" evidence="9">
    <location>
        <begin position="132"/>
        <end position="232"/>
    </location>
</feature>
<dbReference type="PROSITE" id="PS51755">
    <property type="entry name" value="OMPR_PHOB"/>
    <property type="match status" value="1"/>
</dbReference>
<keyword evidence="5" id="KW-0804">Transcription</keyword>
<dbReference type="SMART" id="SM00862">
    <property type="entry name" value="Trans_reg_C"/>
    <property type="match status" value="1"/>
</dbReference>
<dbReference type="CDD" id="cd17574">
    <property type="entry name" value="REC_OmpR"/>
    <property type="match status" value="1"/>
</dbReference>
<comment type="caution">
    <text evidence="10">The sequence shown here is derived from an EMBL/GenBank/DDBJ whole genome shotgun (WGS) entry which is preliminary data.</text>
</comment>
<keyword evidence="3" id="KW-0805">Transcription regulation</keyword>
<dbReference type="InterPro" id="IPR001789">
    <property type="entry name" value="Sig_transdc_resp-reg_receiver"/>
</dbReference>
<evidence type="ECO:0000256" key="6">
    <source>
        <dbReference type="PROSITE-ProRule" id="PRU00169"/>
    </source>
</evidence>
<evidence type="ECO:0000256" key="3">
    <source>
        <dbReference type="ARBA" id="ARBA00023015"/>
    </source>
</evidence>
<protein>
    <submittedName>
        <fullName evidence="10">Response regulator transcription factor</fullName>
    </submittedName>
</protein>
<dbReference type="CDD" id="cd00383">
    <property type="entry name" value="trans_reg_C"/>
    <property type="match status" value="1"/>
</dbReference>
<evidence type="ECO:0000259" key="8">
    <source>
        <dbReference type="PROSITE" id="PS50110"/>
    </source>
</evidence>
<evidence type="ECO:0000256" key="7">
    <source>
        <dbReference type="PROSITE-ProRule" id="PRU01091"/>
    </source>
</evidence>
<keyword evidence="4 7" id="KW-0238">DNA-binding</keyword>
<dbReference type="Pfam" id="PF00486">
    <property type="entry name" value="Trans_reg_C"/>
    <property type="match status" value="1"/>
</dbReference>
<dbReference type="Pfam" id="PF00072">
    <property type="entry name" value="Response_reg"/>
    <property type="match status" value="1"/>
</dbReference>
<keyword evidence="2" id="KW-0902">Two-component regulatory system</keyword>
<dbReference type="FunFam" id="3.40.50.2300:FF:000001">
    <property type="entry name" value="DNA-binding response regulator PhoB"/>
    <property type="match status" value="1"/>
</dbReference>
<dbReference type="EMBL" id="JAINWA010000001">
    <property type="protein sequence ID" value="MCD1653589.1"/>
    <property type="molecule type" value="Genomic_DNA"/>
</dbReference>
<reference evidence="10" key="1">
    <citation type="submission" date="2021-08" db="EMBL/GenBank/DDBJ databases">
        <title>Comparative analyses of Brucepasteria parasyntrophica and Teretinema zuelzerae.</title>
        <authorList>
            <person name="Song Y."/>
            <person name="Brune A."/>
        </authorList>
    </citation>
    <scope>NUCLEOTIDE SEQUENCE</scope>
    <source>
        <strain evidence="10">DSM 1903</strain>
    </source>
</reference>
<dbReference type="InterPro" id="IPR001867">
    <property type="entry name" value="OmpR/PhoB-type_DNA-bd"/>
</dbReference>
<dbReference type="Gene3D" id="6.10.250.690">
    <property type="match status" value="1"/>
</dbReference>
<name>A0AAE3EFC7_9SPIR</name>